<dbReference type="PRINTS" id="PR00781">
    <property type="entry name" value="LIPOSIGPTASE"/>
</dbReference>
<evidence type="ECO:0000256" key="8">
    <source>
        <dbReference type="ARBA" id="ARBA00023136"/>
    </source>
</evidence>
<keyword evidence="5 9" id="KW-0064">Aspartyl protease</keyword>
<comment type="subcellular location">
    <subcellularLocation>
        <location evidence="9">Cell membrane</location>
        <topology evidence="9">Multi-pass membrane protein</topology>
    </subcellularLocation>
</comment>
<feature type="transmembrane region" description="Helical" evidence="9">
    <location>
        <begin position="86"/>
        <end position="105"/>
    </location>
</feature>
<feature type="active site" evidence="9">
    <location>
        <position position="130"/>
    </location>
</feature>
<evidence type="ECO:0000256" key="3">
    <source>
        <dbReference type="ARBA" id="ARBA00022670"/>
    </source>
</evidence>
<keyword evidence="4 9" id="KW-0812">Transmembrane</keyword>
<reference evidence="12 13" key="1">
    <citation type="journal article" date="2019" name="Nat. Microbiol.">
        <title>Mediterranean grassland soil C-N compound turnover is dependent on rainfall and depth, and is mediated by genomically divergent microorganisms.</title>
        <authorList>
            <person name="Diamond S."/>
            <person name="Andeer P.F."/>
            <person name="Li Z."/>
            <person name="Crits-Christoph A."/>
            <person name="Burstein D."/>
            <person name="Anantharaman K."/>
            <person name="Lane K.R."/>
            <person name="Thomas B.C."/>
            <person name="Pan C."/>
            <person name="Northen T.R."/>
            <person name="Banfield J.F."/>
        </authorList>
    </citation>
    <scope>NUCLEOTIDE SEQUENCE [LARGE SCALE GENOMIC DNA]</scope>
    <source>
        <strain evidence="12">NP_3</strain>
    </source>
</reference>
<evidence type="ECO:0000256" key="2">
    <source>
        <dbReference type="ARBA" id="ARBA00022475"/>
    </source>
</evidence>
<dbReference type="GO" id="GO:0006508">
    <property type="term" value="P:proteolysis"/>
    <property type="evidence" value="ECO:0007669"/>
    <property type="project" value="UniProtKB-KW"/>
</dbReference>
<accession>A0A537JWN2</accession>
<dbReference type="EMBL" id="VBAK01000148">
    <property type="protein sequence ID" value="TMI87958.1"/>
    <property type="molecule type" value="Genomic_DNA"/>
</dbReference>
<keyword evidence="8 9" id="KW-0472">Membrane</keyword>
<dbReference type="Proteomes" id="UP000318509">
    <property type="component" value="Unassembled WGS sequence"/>
</dbReference>
<comment type="caution">
    <text evidence="12">The sequence shown here is derived from an EMBL/GenBank/DDBJ whole genome shotgun (WGS) entry which is preliminary data.</text>
</comment>
<evidence type="ECO:0000256" key="1">
    <source>
        <dbReference type="ARBA" id="ARBA00006139"/>
    </source>
</evidence>
<dbReference type="InterPro" id="IPR001872">
    <property type="entry name" value="Peptidase_A8"/>
</dbReference>
<dbReference type="GO" id="GO:0005886">
    <property type="term" value="C:plasma membrane"/>
    <property type="evidence" value="ECO:0007669"/>
    <property type="project" value="UniProtKB-SubCell"/>
</dbReference>
<dbReference type="PANTHER" id="PTHR33695">
    <property type="entry name" value="LIPOPROTEIN SIGNAL PEPTIDASE"/>
    <property type="match status" value="1"/>
</dbReference>
<organism evidence="12 13">
    <name type="scientific">Candidatus Segetimicrobium genomatis</name>
    <dbReference type="NCBI Taxonomy" id="2569760"/>
    <lineage>
        <taxon>Bacteria</taxon>
        <taxon>Bacillati</taxon>
        <taxon>Candidatus Sysuimicrobiota</taxon>
        <taxon>Candidatus Sysuimicrobiia</taxon>
        <taxon>Candidatus Sysuimicrobiales</taxon>
        <taxon>Candidatus Segetimicrobiaceae</taxon>
        <taxon>Candidatus Segetimicrobium</taxon>
    </lineage>
</organism>
<dbReference type="PANTHER" id="PTHR33695:SF1">
    <property type="entry name" value="LIPOPROTEIN SIGNAL PEPTIDASE"/>
    <property type="match status" value="1"/>
</dbReference>
<dbReference type="GO" id="GO:0004190">
    <property type="term" value="F:aspartic-type endopeptidase activity"/>
    <property type="evidence" value="ECO:0007669"/>
    <property type="project" value="UniProtKB-UniRule"/>
</dbReference>
<dbReference type="PROSITE" id="PS00855">
    <property type="entry name" value="SPASE_II"/>
    <property type="match status" value="1"/>
</dbReference>
<evidence type="ECO:0000256" key="10">
    <source>
        <dbReference type="RuleBase" id="RU000594"/>
    </source>
</evidence>
<evidence type="ECO:0000256" key="11">
    <source>
        <dbReference type="RuleBase" id="RU004181"/>
    </source>
</evidence>
<dbReference type="Pfam" id="PF01252">
    <property type="entry name" value="Peptidase_A8"/>
    <property type="match status" value="1"/>
</dbReference>
<comment type="catalytic activity">
    <reaction evidence="9 10">
        <text>Release of signal peptides from bacterial membrane prolipoproteins. Hydrolyzes -Xaa-Yaa-Zaa-|-(S,diacylglyceryl)Cys-, in which Xaa is hydrophobic (preferably Leu), and Yaa (Ala or Ser) and Zaa (Gly or Ala) have small, neutral side chains.</text>
        <dbReference type="EC" id="3.4.23.36"/>
    </reaction>
</comment>
<evidence type="ECO:0000256" key="4">
    <source>
        <dbReference type="ARBA" id="ARBA00022692"/>
    </source>
</evidence>
<proteinExistence type="inferred from homology"/>
<evidence type="ECO:0000256" key="5">
    <source>
        <dbReference type="ARBA" id="ARBA00022750"/>
    </source>
</evidence>
<protein>
    <recommendedName>
        <fullName evidence="9">Lipoprotein signal peptidase</fullName>
        <ecNumber evidence="9">3.4.23.36</ecNumber>
    </recommendedName>
    <alternativeName>
        <fullName evidence="9">Prolipoprotein signal peptidase</fullName>
    </alternativeName>
    <alternativeName>
        <fullName evidence="9">Signal peptidase II</fullName>
        <shortName evidence="9">SPase II</shortName>
    </alternativeName>
</protein>
<gene>
    <name evidence="9 12" type="primary">lspA</name>
    <name evidence="12" type="ORF">E6H00_14070</name>
</gene>
<keyword evidence="3 9" id="KW-0645">Protease</keyword>
<comment type="function">
    <text evidence="9 10">This protein specifically catalyzes the removal of signal peptides from prolipoproteins.</text>
</comment>
<feature type="transmembrane region" description="Helical" evidence="9">
    <location>
        <begin position="125"/>
        <end position="146"/>
    </location>
</feature>
<feature type="active site" evidence="9">
    <location>
        <position position="116"/>
    </location>
</feature>
<dbReference type="EC" id="3.4.23.36" evidence="9"/>
<comment type="pathway">
    <text evidence="9">Protein modification; lipoprotein biosynthesis (signal peptide cleavage).</text>
</comment>
<evidence type="ECO:0000256" key="7">
    <source>
        <dbReference type="ARBA" id="ARBA00022989"/>
    </source>
</evidence>
<comment type="caution">
    <text evidence="9">Lacks conserved residue(s) required for the propagation of feature annotation.</text>
</comment>
<dbReference type="AlphaFoldDB" id="A0A537JWN2"/>
<dbReference type="UniPathway" id="UPA00665"/>
<sequence length="152" mass="15593">MIGFPWVLCAAGVLGFVAGQAGTWGAMHLAPAGGERVVIPHLLSLGLVANRGLAFGLLRHLPPLATTALALTVIAALFYNRSAWPAGPAAQWGVGLVIGGAFGNVVDRLRFGYVVDYIDTHVWPVFNLADAAVVVGASVLVVATLAGRRGGA</sequence>
<keyword evidence="7 9" id="KW-1133">Transmembrane helix</keyword>
<evidence type="ECO:0000256" key="6">
    <source>
        <dbReference type="ARBA" id="ARBA00022801"/>
    </source>
</evidence>
<dbReference type="HAMAP" id="MF_00161">
    <property type="entry name" value="LspA"/>
    <property type="match status" value="1"/>
</dbReference>
<keyword evidence="6 9" id="KW-0378">Hydrolase</keyword>
<name>A0A537JWN2_9BACT</name>
<evidence type="ECO:0000256" key="9">
    <source>
        <dbReference type="HAMAP-Rule" id="MF_00161"/>
    </source>
</evidence>
<feature type="transmembrane region" description="Helical" evidence="9">
    <location>
        <begin position="60"/>
        <end position="79"/>
    </location>
</feature>
<keyword evidence="2 9" id="KW-1003">Cell membrane</keyword>
<evidence type="ECO:0000313" key="12">
    <source>
        <dbReference type="EMBL" id="TMI87958.1"/>
    </source>
</evidence>
<comment type="similarity">
    <text evidence="1 9 11">Belongs to the peptidase A8 family.</text>
</comment>
<evidence type="ECO:0000313" key="13">
    <source>
        <dbReference type="Proteomes" id="UP000318509"/>
    </source>
</evidence>
<dbReference type="NCBIfam" id="TIGR00077">
    <property type="entry name" value="lspA"/>
    <property type="match status" value="1"/>
</dbReference>